<evidence type="ECO:0000256" key="3">
    <source>
        <dbReference type="ARBA" id="ARBA00004065"/>
    </source>
</evidence>
<protein>
    <recommendedName>
        <fullName evidence="13">Ribonuclease</fullName>
        <ecNumber evidence="13">3.1.26.4</ecNumber>
    </recommendedName>
</protein>
<dbReference type="InterPro" id="IPR036397">
    <property type="entry name" value="RNaseH_sf"/>
</dbReference>
<dbReference type="NCBIfam" id="TIGR00716">
    <property type="entry name" value="rnhC"/>
    <property type="match status" value="1"/>
</dbReference>
<comment type="caution">
    <text evidence="15">The sequence shown here is derived from an EMBL/GenBank/DDBJ whole genome shotgun (WGS) entry which is preliminary data.</text>
</comment>
<dbReference type="PROSITE" id="PS51975">
    <property type="entry name" value="RNASE_H_2"/>
    <property type="match status" value="1"/>
</dbReference>
<dbReference type="PANTHER" id="PTHR10954">
    <property type="entry name" value="RIBONUCLEASE H2 SUBUNIT A"/>
    <property type="match status" value="1"/>
</dbReference>
<evidence type="ECO:0000256" key="5">
    <source>
        <dbReference type="ARBA" id="ARBA00008378"/>
    </source>
</evidence>
<dbReference type="EMBL" id="BAABQM010000006">
    <property type="protein sequence ID" value="GAA5414962.1"/>
    <property type="molecule type" value="Genomic_DNA"/>
</dbReference>
<dbReference type="PANTHER" id="PTHR10954:SF23">
    <property type="entry name" value="RIBONUCLEASE"/>
    <property type="match status" value="1"/>
</dbReference>
<dbReference type="InterPro" id="IPR004641">
    <property type="entry name" value="RNase_HIII"/>
</dbReference>
<dbReference type="InterPro" id="IPR001352">
    <property type="entry name" value="RNase_HII/HIII"/>
</dbReference>
<dbReference type="Proteomes" id="UP001449582">
    <property type="component" value="Unassembled WGS sequence"/>
</dbReference>
<evidence type="ECO:0000256" key="1">
    <source>
        <dbReference type="ARBA" id="ARBA00000077"/>
    </source>
</evidence>
<dbReference type="InterPro" id="IPR024567">
    <property type="entry name" value="RNase_HII/HIII_dom"/>
</dbReference>
<comment type="function">
    <text evidence="3 13">Endonuclease that specifically degrades the RNA of RNA-DNA hybrids.</text>
</comment>
<evidence type="ECO:0000256" key="12">
    <source>
        <dbReference type="PROSITE-ProRule" id="PRU01319"/>
    </source>
</evidence>
<evidence type="ECO:0000256" key="6">
    <source>
        <dbReference type="ARBA" id="ARBA00022490"/>
    </source>
</evidence>
<organism evidence="15 16">
    <name type="scientific">Ureaplasma ceti</name>
    <dbReference type="NCBI Taxonomy" id="3119530"/>
    <lineage>
        <taxon>Bacteria</taxon>
        <taxon>Bacillati</taxon>
        <taxon>Mycoplasmatota</taxon>
        <taxon>Mycoplasmoidales</taxon>
        <taxon>Mycoplasmoidaceae</taxon>
        <taxon>Ureaplasma</taxon>
    </lineage>
</organism>
<gene>
    <name evidence="15" type="ORF">UREOM_6730</name>
</gene>
<keyword evidence="11" id="KW-0460">Magnesium</keyword>
<comment type="subcellular location">
    <subcellularLocation>
        <location evidence="4">Cytoplasm</location>
    </subcellularLocation>
</comment>
<dbReference type="SUPFAM" id="SSF53098">
    <property type="entry name" value="Ribonuclease H-like"/>
    <property type="match status" value="1"/>
</dbReference>
<comment type="catalytic activity">
    <reaction evidence="1 12 13">
        <text>Endonucleolytic cleavage to 5'-phosphomonoester.</text>
        <dbReference type="EC" id="3.1.26.4"/>
    </reaction>
</comment>
<keyword evidence="10 12" id="KW-0378">Hydrolase</keyword>
<feature type="binding site" evidence="12">
    <location>
        <position position="199"/>
    </location>
    <ligand>
        <name>a divalent metal cation</name>
        <dbReference type="ChEBI" id="CHEBI:60240"/>
    </ligand>
</feature>
<evidence type="ECO:0000313" key="16">
    <source>
        <dbReference type="Proteomes" id="UP001449582"/>
    </source>
</evidence>
<comment type="cofactor">
    <cofactor evidence="2">
        <name>Mg(2+)</name>
        <dbReference type="ChEBI" id="CHEBI:18420"/>
    </cofactor>
</comment>
<feature type="domain" description="RNase H type-2" evidence="14">
    <location>
        <begin position="89"/>
        <end position="301"/>
    </location>
</feature>
<keyword evidence="16" id="KW-1185">Reference proteome</keyword>
<accession>A0ABP9UA48</accession>
<keyword evidence="7 12" id="KW-0540">Nuclease</keyword>
<dbReference type="InterPro" id="IPR012337">
    <property type="entry name" value="RNaseH-like_sf"/>
</dbReference>
<dbReference type="EC" id="3.1.26.4" evidence="13"/>
<dbReference type="InterPro" id="IPR012295">
    <property type="entry name" value="TBP_dom_sf"/>
</dbReference>
<dbReference type="Gene3D" id="3.30.310.10">
    <property type="entry name" value="TATA-Binding Protein"/>
    <property type="match status" value="1"/>
</dbReference>
<proteinExistence type="inferred from homology"/>
<comment type="similarity">
    <text evidence="5">Belongs to the RNase HII family. RnhC subfamily.</text>
</comment>
<evidence type="ECO:0000256" key="10">
    <source>
        <dbReference type="ARBA" id="ARBA00022801"/>
    </source>
</evidence>
<dbReference type="Gene3D" id="3.30.420.10">
    <property type="entry name" value="Ribonuclease H-like superfamily/Ribonuclease H"/>
    <property type="match status" value="1"/>
</dbReference>
<name>A0ABP9UA48_9BACT</name>
<comment type="cofactor">
    <cofactor evidence="12">
        <name>Mn(2+)</name>
        <dbReference type="ChEBI" id="CHEBI:29035"/>
    </cofactor>
    <cofactor evidence="12">
        <name>Mg(2+)</name>
        <dbReference type="ChEBI" id="CHEBI:18420"/>
    </cofactor>
    <text evidence="12">Manganese or magnesium. Binds 1 divalent metal ion per monomer in the absence of substrate. May bind a second metal ion after substrate binding.</text>
</comment>
<dbReference type="Pfam" id="PF01351">
    <property type="entry name" value="RNase_HII"/>
    <property type="match status" value="1"/>
</dbReference>
<dbReference type="CDD" id="cd06590">
    <property type="entry name" value="RNase_HII_bacteria_HIII_like"/>
    <property type="match status" value="1"/>
</dbReference>
<evidence type="ECO:0000259" key="14">
    <source>
        <dbReference type="PROSITE" id="PS51975"/>
    </source>
</evidence>
<evidence type="ECO:0000256" key="8">
    <source>
        <dbReference type="ARBA" id="ARBA00022723"/>
    </source>
</evidence>
<feature type="binding site" evidence="12">
    <location>
        <position position="96"/>
    </location>
    <ligand>
        <name>a divalent metal cation</name>
        <dbReference type="ChEBI" id="CHEBI:60240"/>
    </ligand>
</feature>
<reference evidence="15" key="1">
    <citation type="submission" date="2024-02" db="EMBL/GenBank/DDBJ databases">
        <title>Draft genome sequence of new strains in genus Ureaplasma.</title>
        <authorList>
            <person name="Nakajima Y."/>
            <person name="Segawa T."/>
        </authorList>
    </citation>
    <scope>NUCLEOTIDE SEQUENCE [LARGE SCALE GENOMIC DNA]</scope>
    <source>
        <strain evidence="15">OM1</strain>
    </source>
</reference>
<evidence type="ECO:0000256" key="4">
    <source>
        <dbReference type="ARBA" id="ARBA00004496"/>
    </source>
</evidence>
<feature type="binding site" evidence="12">
    <location>
        <position position="95"/>
    </location>
    <ligand>
        <name>a divalent metal cation</name>
        <dbReference type="ChEBI" id="CHEBI:60240"/>
    </ligand>
</feature>
<evidence type="ECO:0000256" key="9">
    <source>
        <dbReference type="ARBA" id="ARBA00022759"/>
    </source>
</evidence>
<keyword evidence="6" id="KW-0963">Cytoplasm</keyword>
<keyword evidence="9 12" id="KW-0255">Endonuclease</keyword>
<keyword evidence="8 12" id="KW-0479">Metal-binding</keyword>
<sequence>MAHEKPATSVYIHKCYIFNGSVITIYNSHKCVVQGKDADFIMQTFFSEYYNQSQKSTKEAPAYSNVKNKTIHSVNKYINNETALFEEYQYEVGSDEVGVGDYFGGLVVCACLVKHSDLNKLKDLGVNDSKKLTDTKILEIAPKLMKIVQYDVKEIHPAMYNQLFNQLQNTHVIKTFMHNEALASLLKSVSREDCYVILDEYASRTNYEKYLRQLHRKTEIKIDLFLTKAESYFLSVAAGSIIARYVFLKQIEYLSQQLNYPVPLGAWNEKVKATAIYVKEHLGSSALNQYVKLHFKNTGKF</sequence>
<dbReference type="PIRSF" id="PIRSF037748">
    <property type="entry name" value="RnhC"/>
    <property type="match status" value="1"/>
</dbReference>
<evidence type="ECO:0000256" key="7">
    <source>
        <dbReference type="ARBA" id="ARBA00022722"/>
    </source>
</evidence>
<evidence type="ECO:0000256" key="13">
    <source>
        <dbReference type="RuleBase" id="RU003515"/>
    </source>
</evidence>
<evidence type="ECO:0000256" key="11">
    <source>
        <dbReference type="ARBA" id="ARBA00022842"/>
    </source>
</evidence>
<evidence type="ECO:0000313" key="15">
    <source>
        <dbReference type="EMBL" id="GAA5414962.1"/>
    </source>
</evidence>
<evidence type="ECO:0000256" key="2">
    <source>
        <dbReference type="ARBA" id="ARBA00001946"/>
    </source>
</evidence>